<proteinExistence type="predicted"/>
<dbReference type="Pfam" id="PF00650">
    <property type="entry name" value="CRAL_TRIO"/>
    <property type="match status" value="1"/>
</dbReference>
<evidence type="ECO:0000259" key="1">
    <source>
        <dbReference type="PROSITE" id="PS50191"/>
    </source>
</evidence>
<dbReference type="GO" id="GO:0016020">
    <property type="term" value="C:membrane"/>
    <property type="evidence" value="ECO:0007669"/>
    <property type="project" value="TreeGrafter"/>
</dbReference>
<evidence type="ECO:0000313" key="2">
    <source>
        <dbReference type="EMBL" id="RZC37853.1"/>
    </source>
</evidence>
<dbReference type="InterPro" id="IPR036865">
    <property type="entry name" value="CRAL-TRIO_dom_sf"/>
</dbReference>
<dbReference type="SUPFAM" id="SSF52087">
    <property type="entry name" value="CRAL/TRIO domain"/>
    <property type="match status" value="1"/>
</dbReference>
<accession>A0A482VZ22</accession>
<dbReference type="SMART" id="SM00516">
    <property type="entry name" value="SEC14"/>
    <property type="match status" value="1"/>
</dbReference>
<comment type="caution">
    <text evidence="2">The sequence shown here is derived from an EMBL/GenBank/DDBJ whole genome shotgun (WGS) entry which is preliminary data.</text>
</comment>
<reference evidence="2 3" key="1">
    <citation type="submission" date="2017-03" db="EMBL/GenBank/DDBJ databases">
        <title>Genome of the blue death feigning beetle - Asbolus verrucosus.</title>
        <authorList>
            <person name="Rider S.D."/>
        </authorList>
    </citation>
    <scope>NUCLEOTIDE SEQUENCE [LARGE SCALE GENOMIC DNA]</scope>
    <source>
        <strain evidence="2">Butters</strain>
        <tissue evidence="2">Head and leg muscle</tissue>
    </source>
</reference>
<dbReference type="PANTHER" id="PTHR10174:SF213">
    <property type="entry name" value="CRAL-TRIO DOMAIN-CONTAINING PROTEIN"/>
    <property type="match status" value="1"/>
</dbReference>
<evidence type="ECO:0000313" key="3">
    <source>
        <dbReference type="Proteomes" id="UP000292052"/>
    </source>
</evidence>
<dbReference type="PANTHER" id="PTHR10174">
    <property type="entry name" value="ALPHA-TOCOPHEROL TRANSFER PROTEIN-RELATED"/>
    <property type="match status" value="1"/>
</dbReference>
<dbReference type="SUPFAM" id="SSF46938">
    <property type="entry name" value="CRAL/TRIO N-terminal domain"/>
    <property type="match status" value="1"/>
</dbReference>
<dbReference type="InterPro" id="IPR036273">
    <property type="entry name" value="CRAL/TRIO_N_dom_sf"/>
</dbReference>
<dbReference type="GO" id="GO:1902936">
    <property type="term" value="F:phosphatidylinositol bisphosphate binding"/>
    <property type="evidence" value="ECO:0007669"/>
    <property type="project" value="TreeGrafter"/>
</dbReference>
<dbReference type="Gene3D" id="3.40.525.10">
    <property type="entry name" value="CRAL-TRIO lipid binding domain"/>
    <property type="match status" value="1"/>
</dbReference>
<dbReference type="PROSITE" id="PS50191">
    <property type="entry name" value="CRAL_TRIO"/>
    <property type="match status" value="1"/>
</dbReference>
<dbReference type="EMBL" id="QDEB01048602">
    <property type="protein sequence ID" value="RZC37853.1"/>
    <property type="molecule type" value="Genomic_DNA"/>
</dbReference>
<gene>
    <name evidence="2" type="ORF">BDFB_003873</name>
</gene>
<feature type="domain" description="CRAL-TRIO" evidence="1">
    <location>
        <begin position="80"/>
        <end position="244"/>
    </location>
</feature>
<organism evidence="2 3">
    <name type="scientific">Asbolus verrucosus</name>
    <name type="common">Desert ironclad beetle</name>
    <dbReference type="NCBI Taxonomy" id="1661398"/>
    <lineage>
        <taxon>Eukaryota</taxon>
        <taxon>Metazoa</taxon>
        <taxon>Ecdysozoa</taxon>
        <taxon>Arthropoda</taxon>
        <taxon>Hexapoda</taxon>
        <taxon>Insecta</taxon>
        <taxon>Pterygota</taxon>
        <taxon>Neoptera</taxon>
        <taxon>Endopterygota</taxon>
        <taxon>Coleoptera</taxon>
        <taxon>Polyphaga</taxon>
        <taxon>Cucujiformia</taxon>
        <taxon>Tenebrionidae</taxon>
        <taxon>Pimeliinae</taxon>
        <taxon>Asbolus</taxon>
    </lineage>
</organism>
<sequence>MTSNCADLDKLYEKDPNLKREDVQTLKEWIKKQPHLPELKEMQLVIFLHSCYYRIEPTKTALDSYFTVKTHCPDLFEALSQDVFKRTLSVGFLNILPKRTPENYAVMLMKLIDFKTDNFNFINMIRSINMISTLHLHQYGYEDGVVVLFDMKGFTLGHLTRINLTAFKKALYHLQEGAPVRLKSIHFINVVAFIDKVVAMVKPFLKQELYDMLNFHSNSVETLYKYVPKECLPKDYGGEAPSVNALNETCIKNVINNFDFFAWHDSQKVDESKRYGKPKNASTIFGVEGTFKKLEID</sequence>
<dbReference type="AlphaFoldDB" id="A0A482VZ22"/>
<keyword evidence="3" id="KW-1185">Reference proteome</keyword>
<dbReference type="InterPro" id="IPR001251">
    <property type="entry name" value="CRAL-TRIO_dom"/>
</dbReference>
<dbReference type="OrthoDB" id="6432525at2759"/>
<protein>
    <submittedName>
        <fullName evidence="2">CRAL TRIO domain containing protein</fullName>
    </submittedName>
</protein>
<dbReference type="Proteomes" id="UP000292052">
    <property type="component" value="Unassembled WGS sequence"/>
</dbReference>
<dbReference type="CDD" id="cd00170">
    <property type="entry name" value="SEC14"/>
    <property type="match status" value="1"/>
</dbReference>
<dbReference type="Gene3D" id="1.20.5.1200">
    <property type="entry name" value="Alpha-tocopherol transfer"/>
    <property type="match status" value="1"/>
</dbReference>
<name>A0A482VZ22_ASBVE</name>
<dbReference type="PRINTS" id="PR00180">
    <property type="entry name" value="CRETINALDHBP"/>
</dbReference>